<accession>A0A7J7PBV6</accession>
<evidence type="ECO:0000256" key="2">
    <source>
        <dbReference type="ARBA" id="ARBA00007206"/>
    </source>
</evidence>
<dbReference type="PANTHER" id="PTHR12949:SF0">
    <property type="entry name" value="DNA-DIRECTED RNA POLYMERASE III SUBUNIT RPC3"/>
    <property type="match status" value="1"/>
</dbReference>
<dbReference type="Gene3D" id="4.10.60.10">
    <property type="entry name" value="Zinc finger, CCHC-type"/>
    <property type="match status" value="1"/>
</dbReference>
<dbReference type="AlphaFoldDB" id="A0A7J7PBV6"/>
<dbReference type="Proteomes" id="UP000541444">
    <property type="component" value="Unassembled WGS sequence"/>
</dbReference>
<dbReference type="InterPro" id="IPR036875">
    <property type="entry name" value="Znf_CCHC_sf"/>
</dbReference>
<dbReference type="SUPFAM" id="SSF57756">
    <property type="entry name" value="Retrovirus zinc finger-like domains"/>
    <property type="match status" value="1"/>
</dbReference>
<name>A0A7J7PBV6_9MAGN</name>
<evidence type="ECO:0000256" key="7">
    <source>
        <dbReference type="RuleBase" id="RU367076"/>
    </source>
</evidence>
<comment type="similarity">
    <text evidence="2 7">Belongs to the eukaryotic RPC3/POLR3C RNA polymerase subunit family.</text>
</comment>
<evidence type="ECO:0000256" key="5">
    <source>
        <dbReference type="ARBA" id="ARBA00023163"/>
    </source>
</evidence>
<dbReference type="GO" id="GO:0003697">
    <property type="term" value="F:single-stranded DNA binding"/>
    <property type="evidence" value="ECO:0007669"/>
    <property type="project" value="UniProtKB-UniRule"/>
</dbReference>
<evidence type="ECO:0000256" key="1">
    <source>
        <dbReference type="ARBA" id="ARBA00004123"/>
    </source>
</evidence>
<keyword evidence="5 7" id="KW-0804">Transcription</keyword>
<comment type="function">
    <text evidence="7">DNA-dependent RNA polymerase catalyzes the transcription of DNA into RNA using the four ribonucleoside triphosphates as substrates. Specific core component of RNA polymerase III which synthesizes small RNAs, such as 5S rRNA and tRNAs.</text>
</comment>
<keyword evidence="6 7" id="KW-0539">Nucleus</keyword>
<dbReference type="Gene3D" id="1.10.10.10">
    <property type="entry name" value="Winged helix-like DNA-binding domain superfamily/Winged helix DNA-binding domain"/>
    <property type="match status" value="3"/>
</dbReference>
<dbReference type="Pfam" id="PF08221">
    <property type="entry name" value="HTH_9"/>
    <property type="match status" value="1"/>
</dbReference>
<evidence type="ECO:0000256" key="3">
    <source>
        <dbReference type="ARBA" id="ARBA00016689"/>
    </source>
</evidence>
<dbReference type="InterPro" id="IPR036388">
    <property type="entry name" value="WH-like_DNA-bd_sf"/>
</dbReference>
<sequence length="594" mass="67732">MEGVGEATRDTGRMGTKYSLVLGEVKDLRNPLDTRQCEEEKKTNQGSTCFNYGNTGHWARECHEPRVATGDRVRTYQAVVDTNFAPLEFAMSDFFDDRNAVMDQHTKSNLTMVVQHGIKLAVHIVKSHFGDLVAKVCECLLRKGTLTFLEILRYSELPSRKVTVNCILVLIQHNCVQAFAIERQGSFGVKPRIITQYTVIFENILHRLRFSKFLAIVKEEFGEECEEVLIALLQHGRLTLEQFIFRAKEFNKEFSKESFDSLVNARYVERCPLSEPFLSPCDETPPTKKRKFSFTGEITEEQRAIAAAIPSEAERFLVIIDTKTDVTSEAITKENTPNVKPEEKHELLETDSTMSTIYEKETLWRVNFEEFTRRLRHKDVPSYDNKASNNLNLILDEDEILCRKTGEQKECTRSCSDHSPILLDCGVVSGRPKSFKFVNMWLEACVANVRKRFDDGAAIVLNAILYATGWADKRVKIEKSVPLSMIAILDEVMKSEAGHTMNSELVQTALSQLGCHPSRGSDEPYSVGLKKIIETAQNEEVESVVLKRYGRDAFRIFRLLAEKDCLLPTKEVKLFYSNYHFLCLGGLWIPVFRS</sequence>
<evidence type="ECO:0000313" key="10">
    <source>
        <dbReference type="Proteomes" id="UP000541444"/>
    </source>
</evidence>
<dbReference type="InterPro" id="IPR013197">
    <property type="entry name" value="RNA_pol_III_RPC82-rel_HTH"/>
</dbReference>
<keyword evidence="10" id="KW-1185">Reference proteome</keyword>
<proteinExistence type="inferred from homology"/>
<dbReference type="EMBL" id="JACGCM010000012">
    <property type="protein sequence ID" value="KAF6176935.1"/>
    <property type="molecule type" value="Genomic_DNA"/>
</dbReference>
<comment type="subunit">
    <text evidence="7">Component of the RNA polymerase III (Pol III) complex consisting of 17 subunits.</text>
</comment>
<reference evidence="9 10" key="1">
    <citation type="journal article" date="2020" name="IScience">
        <title>Genome Sequencing of the Endangered Kingdonia uniflora (Circaeasteraceae, Ranunculales) Reveals Potential Mechanisms of Evolutionary Specialization.</title>
        <authorList>
            <person name="Sun Y."/>
            <person name="Deng T."/>
            <person name="Zhang A."/>
            <person name="Moore M.J."/>
            <person name="Landis J.B."/>
            <person name="Lin N."/>
            <person name="Zhang H."/>
            <person name="Zhang X."/>
            <person name="Huang J."/>
            <person name="Zhang X."/>
            <person name="Sun H."/>
            <person name="Wang H."/>
        </authorList>
    </citation>
    <scope>NUCLEOTIDE SEQUENCE [LARGE SCALE GENOMIC DNA]</scope>
    <source>
        <strain evidence="9">TB1705</strain>
        <tissue evidence="9">Leaf</tissue>
    </source>
</reference>
<dbReference type="OrthoDB" id="272392at2759"/>
<evidence type="ECO:0000256" key="4">
    <source>
        <dbReference type="ARBA" id="ARBA00022478"/>
    </source>
</evidence>
<dbReference type="GO" id="GO:0005666">
    <property type="term" value="C:RNA polymerase III complex"/>
    <property type="evidence" value="ECO:0007669"/>
    <property type="project" value="UniProtKB-UniRule"/>
</dbReference>
<dbReference type="InterPro" id="IPR039748">
    <property type="entry name" value="RPC3"/>
</dbReference>
<evidence type="ECO:0000313" key="9">
    <source>
        <dbReference type="EMBL" id="KAF6176935.1"/>
    </source>
</evidence>
<evidence type="ECO:0000259" key="8">
    <source>
        <dbReference type="Pfam" id="PF08221"/>
    </source>
</evidence>
<dbReference type="PANTHER" id="PTHR12949">
    <property type="entry name" value="RNA POLYMERASE III DNA DIRECTED -RELATED"/>
    <property type="match status" value="1"/>
</dbReference>
<feature type="domain" description="RNA polymerase III subunit RPC82-related helix-turn-helix" evidence="8">
    <location>
        <begin position="119"/>
        <end position="179"/>
    </location>
</feature>
<dbReference type="GO" id="GO:0008270">
    <property type="term" value="F:zinc ion binding"/>
    <property type="evidence" value="ECO:0007669"/>
    <property type="project" value="InterPro"/>
</dbReference>
<organism evidence="9 10">
    <name type="scientific">Kingdonia uniflora</name>
    <dbReference type="NCBI Taxonomy" id="39325"/>
    <lineage>
        <taxon>Eukaryota</taxon>
        <taxon>Viridiplantae</taxon>
        <taxon>Streptophyta</taxon>
        <taxon>Embryophyta</taxon>
        <taxon>Tracheophyta</taxon>
        <taxon>Spermatophyta</taxon>
        <taxon>Magnoliopsida</taxon>
        <taxon>Ranunculales</taxon>
        <taxon>Circaeasteraceae</taxon>
        <taxon>Kingdonia</taxon>
    </lineage>
</organism>
<dbReference type="FunFam" id="1.10.10.10:FF:000218">
    <property type="entry name" value="DNA-directed RNA polymerase III subunit RPC3"/>
    <property type="match status" value="1"/>
</dbReference>
<comment type="subcellular location">
    <subcellularLocation>
        <location evidence="1 7">Nucleus</location>
    </subcellularLocation>
</comment>
<protein>
    <recommendedName>
        <fullName evidence="3 7">DNA-directed RNA polymerase III subunit RPC3</fullName>
        <shortName evidence="7">RNA polymerase III subunit C3</shortName>
    </recommendedName>
</protein>
<gene>
    <name evidence="9" type="ORF">GIB67_027735</name>
</gene>
<dbReference type="FunFam" id="1.10.10.10:FF:000515">
    <property type="entry name" value="DNA-directed RNA polymerase III subunit rpc3"/>
    <property type="match status" value="1"/>
</dbReference>
<keyword evidence="4 7" id="KW-0240">DNA-directed RNA polymerase</keyword>
<comment type="caution">
    <text evidence="9">The sequence shown here is derived from an EMBL/GenBank/DDBJ whole genome shotgun (WGS) entry which is preliminary data.</text>
</comment>
<evidence type="ECO:0000256" key="6">
    <source>
        <dbReference type="ARBA" id="ARBA00023242"/>
    </source>
</evidence>